<proteinExistence type="predicted"/>
<name>A0A428GXV3_STRCR</name>
<feature type="transmembrane region" description="Helical" evidence="1">
    <location>
        <begin position="29"/>
        <end position="54"/>
    </location>
</feature>
<evidence type="ECO:0008006" key="4">
    <source>
        <dbReference type="Google" id="ProtNLM"/>
    </source>
</evidence>
<keyword evidence="1" id="KW-0472">Membrane</keyword>
<evidence type="ECO:0000313" key="2">
    <source>
        <dbReference type="EMBL" id="RSJ88413.1"/>
    </source>
</evidence>
<evidence type="ECO:0000313" key="3">
    <source>
        <dbReference type="Proteomes" id="UP000270868"/>
    </source>
</evidence>
<dbReference type="EMBL" id="RJPS01000013">
    <property type="protein sequence ID" value="RSJ88413.1"/>
    <property type="molecule type" value="Genomic_DNA"/>
</dbReference>
<keyword evidence="1" id="KW-1133">Transmembrane helix</keyword>
<gene>
    <name evidence="2" type="ORF">D8792_09235</name>
</gene>
<accession>A0A428GXV3</accession>
<sequence>MSKEKISPVYIDEDKNVYELKKPVYKKPLFWSTIFLSVLSVFLVSIIYLAGIYANGIEEALKSNNVYYDQRDKQIHRLDTDEDSPTPGNNIIETKTFGEKVIFDEGTIQVKGMELSEGKVTVAVVLENNTDRTSSFNPKDFIAKAGNERLKYSSLTEIIGLDSEEENKKVSPNSNAIFFLNYDTPKNNSTDYSMQIGQYLWK</sequence>
<keyword evidence="1" id="KW-0812">Transmembrane</keyword>
<dbReference type="RefSeq" id="WP_125373844.1">
    <property type="nucleotide sequence ID" value="NZ_RJPS01000013.1"/>
</dbReference>
<comment type="caution">
    <text evidence="2">The sequence shown here is derived from an EMBL/GenBank/DDBJ whole genome shotgun (WGS) entry which is preliminary data.</text>
</comment>
<dbReference type="AlphaFoldDB" id="A0A428GXV3"/>
<dbReference type="Proteomes" id="UP000270868">
    <property type="component" value="Unassembled WGS sequence"/>
</dbReference>
<organism evidence="2 3">
    <name type="scientific">Streptococcus cristatus</name>
    <dbReference type="NCBI Taxonomy" id="45634"/>
    <lineage>
        <taxon>Bacteria</taxon>
        <taxon>Bacillati</taxon>
        <taxon>Bacillota</taxon>
        <taxon>Bacilli</taxon>
        <taxon>Lactobacillales</taxon>
        <taxon>Streptococcaceae</taxon>
        <taxon>Streptococcus</taxon>
    </lineage>
</organism>
<protein>
    <recommendedName>
        <fullName evidence="4">DUF4352 domain-containing protein</fullName>
    </recommendedName>
</protein>
<evidence type="ECO:0000256" key="1">
    <source>
        <dbReference type="SAM" id="Phobius"/>
    </source>
</evidence>
<reference evidence="2 3" key="1">
    <citation type="submission" date="2018-11" db="EMBL/GenBank/DDBJ databases">
        <title>Species Designations Belie Phenotypic and Genotypic Heterogeneity in Oral Streptococci.</title>
        <authorList>
            <person name="Velsko I."/>
        </authorList>
    </citation>
    <scope>NUCLEOTIDE SEQUENCE [LARGE SCALE GENOMIC DNA]</scope>
    <source>
        <strain evidence="2 3">A52</strain>
    </source>
</reference>